<organism evidence="1 2">
    <name type="scientific">Xylanibacter rarus</name>
    <dbReference type="NCBI Taxonomy" id="1676614"/>
    <lineage>
        <taxon>Bacteria</taxon>
        <taxon>Pseudomonadati</taxon>
        <taxon>Bacteroidota</taxon>
        <taxon>Bacteroidia</taxon>
        <taxon>Bacteroidales</taxon>
        <taxon>Prevotellaceae</taxon>
        <taxon>Xylanibacter</taxon>
    </lineage>
</organism>
<accession>A0A8E1QWD3</accession>
<comment type="caution">
    <text evidence="1">The sequence shown here is derived from an EMBL/GenBank/DDBJ whole genome shotgun (WGS) entry which is preliminary data.</text>
</comment>
<keyword evidence="2" id="KW-1185">Reference proteome</keyword>
<evidence type="ECO:0000313" key="1">
    <source>
        <dbReference type="EMBL" id="KOO67878.1"/>
    </source>
</evidence>
<reference evidence="1 2" key="1">
    <citation type="submission" date="2015-06" db="EMBL/GenBank/DDBJ databases">
        <title>Prevotella sp. 109, sp. nov., a novel member of the family Prevotellaceae isolated from human faeces.</title>
        <authorList>
            <person name="Shkoporov A.N."/>
            <person name="Chaplin A.V."/>
            <person name="Kafarskaia L.I."/>
            <person name="Efimov B.A."/>
        </authorList>
    </citation>
    <scope>NUCLEOTIDE SEQUENCE [LARGE SCALE GENOMIC DNA]</scope>
    <source>
        <strain evidence="1 2">109</strain>
    </source>
</reference>
<gene>
    <name evidence="1" type="ORF">ACU52_11335</name>
</gene>
<dbReference type="AlphaFoldDB" id="A0A8E1QWD3"/>
<dbReference type="Proteomes" id="UP000036951">
    <property type="component" value="Unassembled WGS sequence"/>
</dbReference>
<name>A0A8E1QWD3_9BACT</name>
<evidence type="ECO:0000313" key="2">
    <source>
        <dbReference type="Proteomes" id="UP000036951"/>
    </source>
</evidence>
<protein>
    <submittedName>
        <fullName evidence="1">Uncharacterized protein</fullName>
    </submittedName>
</protein>
<sequence length="504" mass="54714">MTRAQWTTDLGKNTQITPTGLAFDENEVATNKDGVTYVFFITNMNGTLGMRLQIIDKDGNKVMERGGKIISQEANKVWSAYNQHLALDKGGQAFVGVQDFRTAPDSKLNTYTIYKYAPDGRQLWDGTVLNSGKGFATQVGLSMCALDDGGCICAYMYRDDNAQKDCIAIERLDKDGNSIWQKTAVETTYKSTPYPFVTKSDGDNALLTYIYESSSLKTKLIDGNGESLTEEDETVFNGGLASPKPWEVLKIVPGPDNGALITCMDANFNSAFVYVRSNGKTAFDGKPGGIILNDGNYGGAQPAVAYISSDNTFACAYQQFDKNNSNTQGLYMKRYTTDGQALPEGNIEVAAMQNGDMYSFYSVQDDGNGNAALFYQKLDGATKAVNSLLDIYDAGGKKTCGTIQFTETPTKKVNLKSSAMINGEYFLTSWDEERNGTTSIFMQKVTPETGTGIDAATTDEDGSPVSEEIFSITGSKVSKAGRGVNIIRTTLSNGKTTARKVVVR</sequence>
<dbReference type="EMBL" id="LFQU01000023">
    <property type="protein sequence ID" value="KOO67878.1"/>
    <property type="molecule type" value="Genomic_DNA"/>
</dbReference>
<proteinExistence type="predicted"/>